<dbReference type="InParanoid" id="F0ZVB6"/>
<dbReference type="InterPro" id="IPR036749">
    <property type="entry name" value="Expansin_CBD_sf"/>
</dbReference>
<feature type="domain" description="Expansin-like EG45" evidence="5">
    <location>
        <begin position="1"/>
        <end position="94"/>
    </location>
</feature>
<evidence type="ECO:0000256" key="1">
    <source>
        <dbReference type="ARBA" id="ARBA00005392"/>
    </source>
</evidence>
<dbReference type="PANTHER" id="PTHR31836">
    <property type="match status" value="1"/>
</dbReference>
<dbReference type="KEGG" id="dpp:DICPUDRAFT_95343"/>
<evidence type="ECO:0000256" key="3">
    <source>
        <dbReference type="ARBA" id="ARBA00023157"/>
    </source>
</evidence>
<dbReference type="NCBIfam" id="NF041144">
    <property type="entry name" value="expansin_EXLX1"/>
    <property type="match status" value="1"/>
</dbReference>
<proteinExistence type="inferred from homology"/>
<dbReference type="OMA" id="DYNHFVS"/>
<dbReference type="GeneID" id="10507536"/>
<keyword evidence="7" id="KW-1185">Reference proteome</keyword>
<evidence type="ECO:0000313" key="6">
    <source>
        <dbReference type="EMBL" id="EGC32116.1"/>
    </source>
</evidence>
<dbReference type="AlphaFoldDB" id="F0ZVB6"/>
<dbReference type="Gene3D" id="2.40.40.10">
    <property type="entry name" value="RlpA-like domain"/>
    <property type="match status" value="1"/>
</dbReference>
<dbReference type="PROSITE" id="PS50842">
    <property type="entry name" value="EXPANSIN_EG45"/>
    <property type="match status" value="1"/>
</dbReference>
<reference evidence="7" key="1">
    <citation type="journal article" date="2011" name="Genome Biol.">
        <title>Comparative genomics of the social amoebae Dictyostelium discoideum and Dictyostelium purpureum.</title>
        <authorList>
            <consortium name="US DOE Joint Genome Institute (JGI-PGF)"/>
            <person name="Sucgang R."/>
            <person name="Kuo A."/>
            <person name="Tian X."/>
            <person name="Salerno W."/>
            <person name="Parikh A."/>
            <person name="Feasley C.L."/>
            <person name="Dalin E."/>
            <person name="Tu H."/>
            <person name="Huang E."/>
            <person name="Barry K."/>
            <person name="Lindquist E."/>
            <person name="Shapiro H."/>
            <person name="Bruce D."/>
            <person name="Schmutz J."/>
            <person name="Salamov A."/>
            <person name="Fey P."/>
            <person name="Gaudet P."/>
            <person name="Anjard C."/>
            <person name="Babu M.M."/>
            <person name="Basu S."/>
            <person name="Bushmanova Y."/>
            <person name="van der Wel H."/>
            <person name="Katoh-Kurasawa M."/>
            <person name="Dinh C."/>
            <person name="Coutinho P.M."/>
            <person name="Saito T."/>
            <person name="Elias M."/>
            <person name="Schaap P."/>
            <person name="Kay R.R."/>
            <person name="Henrissat B."/>
            <person name="Eichinger L."/>
            <person name="Rivero F."/>
            <person name="Putnam N.H."/>
            <person name="West C.M."/>
            <person name="Loomis W.F."/>
            <person name="Chisholm R.L."/>
            <person name="Shaulsky G."/>
            <person name="Strassmann J.E."/>
            <person name="Queller D.C."/>
            <person name="Kuspa A."/>
            <person name="Grigoriev I.V."/>
        </authorList>
    </citation>
    <scope>NUCLEOTIDE SEQUENCE [LARGE SCALE GENOMIC DNA]</scope>
    <source>
        <strain evidence="7">QSDP1</strain>
    </source>
</reference>
<organism evidence="6 7">
    <name type="scientific">Dictyostelium purpureum</name>
    <name type="common">Slime mold</name>
    <dbReference type="NCBI Taxonomy" id="5786"/>
    <lineage>
        <taxon>Eukaryota</taxon>
        <taxon>Amoebozoa</taxon>
        <taxon>Evosea</taxon>
        <taxon>Eumycetozoa</taxon>
        <taxon>Dictyostelia</taxon>
        <taxon>Dictyosteliales</taxon>
        <taxon>Dictyosteliaceae</taxon>
        <taxon>Dictyostelium</taxon>
    </lineage>
</organism>
<dbReference type="OrthoDB" id="5823761at2759"/>
<comment type="similarity">
    <text evidence="1">Belongs to the expansin family. Expansin A subfamily.</text>
</comment>
<dbReference type="VEuPathDB" id="AmoebaDB:DICPUDRAFT_95343"/>
<evidence type="ECO:0000256" key="4">
    <source>
        <dbReference type="ARBA" id="ARBA00023180"/>
    </source>
</evidence>
<keyword evidence="4" id="KW-0325">Glycoprotein</keyword>
<dbReference type="RefSeq" id="XP_003291366.1">
    <property type="nucleotide sequence ID" value="XM_003291318.1"/>
</dbReference>
<dbReference type="InterPro" id="IPR049818">
    <property type="entry name" value="Expansin_EXLX1-like"/>
</dbReference>
<dbReference type="InterPro" id="IPR036908">
    <property type="entry name" value="RlpA-like_sf"/>
</dbReference>
<dbReference type="InterPro" id="IPR007112">
    <property type="entry name" value="Expansin/allergen_DPBB_dom"/>
</dbReference>
<dbReference type="Gene3D" id="2.60.40.760">
    <property type="entry name" value="Expansin, cellulose-binding-like domain"/>
    <property type="match status" value="1"/>
</dbReference>
<name>F0ZVB6_DICPU</name>
<dbReference type="Proteomes" id="UP000001064">
    <property type="component" value="Unassembled WGS sequence"/>
</dbReference>
<dbReference type="SMART" id="SM00837">
    <property type="entry name" value="DPBB_1"/>
    <property type="match status" value="1"/>
</dbReference>
<dbReference type="STRING" id="5786.F0ZVB6"/>
<evidence type="ECO:0000313" key="7">
    <source>
        <dbReference type="Proteomes" id="UP000001064"/>
    </source>
</evidence>
<sequence>MGPTGPGNLFIAALNTFFYDDAKNCGQCYNIFSPYTNRSVVVMATDQCPGGEHCSNNNYHFDLSPQAFDVLGARSIGVLKNLEFYKVPCQVDGNVKIMMKDGSNDYWTAFLIFNSDIGIKQVSVKKTGSDQFVNLKLSDYNYWISPDMKPGEFEVRIESLGGEFINTKISAIESNKIVDTQTKFTTAGCVDADSSAFAELPNSSSKLSSALFFVLSSIILFIF</sequence>
<dbReference type="PANTHER" id="PTHR31836:SF19">
    <property type="entry name" value="EXPANSIN-LIKE PROTEIN 1"/>
    <property type="match status" value="1"/>
</dbReference>
<evidence type="ECO:0000259" key="5">
    <source>
        <dbReference type="PROSITE" id="PS50842"/>
    </source>
</evidence>
<dbReference type="InterPro" id="IPR051477">
    <property type="entry name" value="Expansin_CellWall"/>
</dbReference>
<evidence type="ECO:0000256" key="2">
    <source>
        <dbReference type="ARBA" id="ARBA00022729"/>
    </source>
</evidence>
<dbReference type="SUPFAM" id="SSF49590">
    <property type="entry name" value="PHL pollen allergen"/>
    <property type="match status" value="1"/>
</dbReference>
<gene>
    <name evidence="6" type="ORF">DICPUDRAFT_95343</name>
</gene>
<dbReference type="EMBL" id="GL871211">
    <property type="protein sequence ID" value="EGC32116.1"/>
    <property type="molecule type" value="Genomic_DNA"/>
</dbReference>
<dbReference type="CDD" id="cd22271">
    <property type="entry name" value="DPBB_EXP_N-like"/>
    <property type="match status" value="1"/>
</dbReference>
<keyword evidence="3" id="KW-1015">Disulfide bond</keyword>
<accession>F0ZVB6</accession>
<dbReference type="SUPFAM" id="SSF50685">
    <property type="entry name" value="Barwin-like endoglucanases"/>
    <property type="match status" value="1"/>
</dbReference>
<protein>
    <recommendedName>
        <fullName evidence="5">Expansin-like EG45 domain-containing protein</fullName>
    </recommendedName>
</protein>
<dbReference type="Pfam" id="PF03330">
    <property type="entry name" value="DPBB_1"/>
    <property type="match status" value="1"/>
</dbReference>
<dbReference type="InterPro" id="IPR009009">
    <property type="entry name" value="RlpA-like_DPBB"/>
</dbReference>
<dbReference type="eggNOG" id="ENOG502S9SU">
    <property type="taxonomic scope" value="Eukaryota"/>
</dbReference>
<keyword evidence="2" id="KW-0732">Signal</keyword>